<organism evidence="2 3">
    <name type="scientific">Ambispora gerdemannii</name>
    <dbReference type="NCBI Taxonomy" id="144530"/>
    <lineage>
        <taxon>Eukaryota</taxon>
        <taxon>Fungi</taxon>
        <taxon>Fungi incertae sedis</taxon>
        <taxon>Mucoromycota</taxon>
        <taxon>Glomeromycotina</taxon>
        <taxon>Glomeromycetes</taxon>
        <taxon>Archaeosporales</taxon>
        <taxon>Ambisporaceae</taxon>
        <taxon>Ambispora</taxon>
    </lineage>
</organism>
<reference evidence="2" key="1">
    <citation type="submission" date="2021-06" db="EMBL/GenBank/DDBJ databases">
        <authorList>
            <person name="Kallberg Y."/>
            <person name="Tangrot J."/>
            <person name="Rosling A."/>
        </authorList>
    </citation>
    <scope>NUCLEOTIDE SEQUENCE</scope>
    <source>
        <strain evidence="2">MT106</strain>
    </source>
</reference>
<dbReference type="EMBL" id="CAJVPL010001999">
    <property type="protein sequence ID" value="CAG8595635.1"/>
    <property type="molecule type" value="Genomic_DNA"/>
</dbReference>
<feature type="transmembrane region" description="Helical" evidence="1">
    <location>
        <begin position="274"/>
        <end position="295"/>
    </location>
</feature>
<dbReference type="AlphaFoldDB" id="A0A9N9CBT4"/>
<feature type="transmembrane region" description="Helical" evidence="1">
    <location>
        <begin position="240"/>
        <end position="262"/>
    </location>
</feature>
<proteinExistence type="predicted"/>
<protein>
    <submittedName>
        <fullName evidence="2">11128_t:CDS:1</fullName>
    </submittedName>
</protein>
<evidence type="ECO:0000313" key="2">
    <source>
        <dbReference type="EMBL" id="CAG8595635.1"/>
    </source>
</evidence>
<feature type="transmembrane region" description="Helical" evidence="1">
    <location>
        <begin position="307"/>
        <end position="328"/>
    </location>
</feature>
<evidence type="ECO:0000256" key="1">
    <source>
        <dbReference type="SAM" id="Phobius"/>
    </source>
</evidence>
<sequence length="350" mass="39807">MATIEVPVSKVINTSLNPVPQYILSIIPAVLTAGAAPKTNFIDKLIRVAQCLSCPFIGLFYTCNVKNDEITTYWLRKCHFMEVKIELKELVKTQIPYKPVGHHAMTIIRPGNIAKFIEQTESNKFVRETFKELAESNKTVLEILEEECVANASVLERLSSLTLAYYILIGIISGIMRLIGPIICEDWPYIPLAFCWTLPAIYRRSVHGRLLVKDPEMKLKNNKIYVIKNDDNDNELQTHIRVVLTALASITVPWISVFLAYLTPPIGFYCRSKYLAVLCSIWSLNNLVAYIHHWVEEKNKTFDHIVHIWFTVFGVIVAMLLFVLALLISETSWWVSLFGQSCDVSGICPV</sequence>
<comment type="caution">
    <text evidence="2">The sequence shown here is derived from an EMBL/GenBank/DDBJ whole genome shotgun (WGS) entry which is preliminary data.</text>
</comment>
<keyword evidence="3" id="KW-1185">Reference proteome</keyword>
<feature type="transmembrane region" description="Helical" evidence="1">
    <location>
        <begin position="163"/>
        <end position="183"/>
    </location>
</feature>
<keyword evidence="1" id="KW-1133">Transmembrane helix</keyword>
<evidence type="ECO:0000313" key="3">
    <source>
        <dbReference type="Proteomes" id="UP000789831"/>
    </source>
</evidence>
<gene>
    <name evidence="2" type="ORF">AGERDE_LOCUS8836</name>
</gene>
<name>A0A9N9CBT4_9GLOM</name>
<dbReference type="Proteomes" id="UP000789831">
    <property type="component" value="Unassembled WGS sequence"/>
</dbReference>
<accession>A0A9N9CBT4</accession>
<keyword evidence="1" id="KW-0812">Transmembrane</keyword>
<keyword evidence="1" id="KW-0472">Membrane</keyword>